<accession>A0A540W200</accession>
<reference evidence="2 3" key="1">
    <citation type="submission" date="2019-06" db="EMBL/GenBank/DDBJ databases">
        <title>Description of Kitasatospora acidophila sp. nov. isolated from pine grove soil, and reclassification of Streptomyces novaecaesareae to Kitasatospora novaeceasareae comb. nov.</title>
        <authorList>
            <person name="Kim M.J."/>
        </authorList>
    </citation>
    <scope>NUCLEOTIDE SEQUENCE [LARGE SCALE GENOMIC DNA]</scope>
    <source>
        <strain evidence="2 3">MMS16-CNU292</strain>
    </source>
</reference>
<protein>
    <recommendedName>
        <fullName evidence="4">Repetin</fullName>
    </recommendedName>
</protein>
<dbReference type="OrthoDB" id="3471188at2"/>
<dbReference type="Proteomes" id="UP000319103">
    <property type="component" value="Unassembled WGS sequence"/>
</dbReference>
<evidence type="ECO:0000313" key="2">
    <source>
        <dbReference type="EMBL" id="TQF03050.1"/>
    </source>
</evidence>
<dbReference type="EMBL" id="VIGB01000003">
    <property type="protein sequence ID" value="TQF03050.1"/>
    <property type="molecule type" value="Genomic_DNA"/>
</dbReference>
<sequence>MVRTGTSRLAVTLAAAAVALTALTAAAPAADAGVTGADHPARLASVSGSARIFYAFRPNDEIRFTVDAQAAPYTRGFPGTQIKDGLPTDARGTVHFSHRVVGSSEVHTADAAVDCLVTGDRVATVTAVITKSDVMPVGQRVGLSIYHGPGHGNDRLGFSWGVGNLDVDADGKPVQPVVGTCMAPAPFAPVVDGGFAVHPADLEVR</sequence>
<evidence type="ECO:0000256" key="1">
    <source>
        <dbReference type="SAM" id="SignalP"/>
    </source>
</evidence>
<organism evidence="2 3">
    <name type="scientific">Kitasatospora acidiphila</name>
    <dbReference type="NCBI Taxonomy" id="2567942"/>
    <lineage>
        <taxon>Bacteria</taxon>
        <taxon>Bacillati</taxon>
        <taxon>Actinomycetota</taxon>
        <taxon>Actinomycetes</taxon>
        <taxon>Kitasatosporales</taxon>
        <taxon>Streptomycetaceae</taxon>
        <taxon>Kitasatospora</taxon>
    </lineage>
</organism>
<keyword evidence="3" id="KW-1185">Reference proteome</keyword>
<feature type="signal peptide" evidence="1">
    <location>
        <begin position="1"/>
        <end position="29"/>
    </location>
</feature>
<name>A0A540W200_9ACTN</name>
<feature type="chain" id="PRO_5038809644" description="Repetin" evidence="1">
    <location>
        <begin position="30"/>
        <end position="205"/>
    </location>
</feature>
<evidence type="ECO:0000313" key="3">
    <source>
        <dbReference type="Proteomes" id="UP000319103"/>
    </source>
</evidence>
<keyword evidence="1" id="KW-0732">Signal</keyword>
<dbReference type="AlphaFoldDB" id="A0A540W200"/>
<comment type="caution">
    <text evidence="2">The sequence shown here is derived from an EMBL/GenBank/DDBJ whole genome shotgun (WGS) entry which is preliminary data.</text>
</comment>
<dbReference type="RefSeq" id="WP_141633729.1">
    <property type="nucleotide sequence ID" value="NZ_VIGB01000003.1"/>
</dbReference>
<gene>
    <name evidence="2" type="ORF">E6W39_13285</name>
</gene>
<evidence type="ECO:0008006" key="4">
    <source>
        <dbReference type="Google" id="ProtNLM"/>
    </source>
</evidence>
<proteinExistence type="predicted"/>